<protein>
    <submittedName>
        <fullName evidence="1">35998_t:CDS:1</fullName>
    </submittedName>
</protein>
<dbReference type="EMBL" id="CAJVQC010047989">
    <property type="protein sequence ID" value="CAG8785523.1"/>
    <property type="molecule type" value="Genomic_DNA"/>
</dbReference>
<sequence length="217" mass="24839">MISNRILLKVSTKLNEDILERACADRVGITAVFDSWTNIKQEHLFGVVLITSQSISLIWNTCNISNQWLKTENIKILIKSIMDNAEKESIRINCYISDSAGEYVVARRQLRIEYPNKDDNKDFAQELKKLTVSDSETCLLTTNNLPSKVTEATEVTKVIETTEATEMIEEDIVDKAETSDEEENWSNVIKNWVGILDSENRLENSEIVNDELPEFEF</sequence>
<dbReference type="Proteomes" id="UP000789920">
    <property type="component" value="Unassembled WGS sequence"/>
</dbReference>
<organism evidence="1 2">
    <name type="scientific">Racocetra persica</name>
    <dbReference type="NCBI Taxonomy" id="160502"/>
    <lineage>
        <taxon>Eukaryota</taxon>
        <taxon>Fungi</taxon>
        <taxon>Fungi incertae sedis</taxon>
        <taxon>Mucoromycota</taxon>
        <taxon>Glomeromycotina</taxon>
        <taxon>Glomeromycetes</taxon>
        <taxon>Diversisporales</taxon>
        <taxon>Gigasporaceae</taxon>
        <taxon>Racocetra</taxon>
    </lineage>
</organism>
<reference evidence="1" key="1">
    <citation type="submission" date="2021-06" db="EMBL/GenBank/DDBJ databases">
        <authorList>
            <person name="Kallberg Y."/>
            <person name="Tangrot J."/>
            <person name="Rosling A."/>
        </authorList>
    </citation>
    <scope>NUCLEOTIDE SEQUENCE</scope>
    <source>
        <strain evidence="1">MA461A</strain>
    </source>
</reference>
<evidence type="ECO:0000313" key="1">
    <source>
        <dbReference type="EMBL" id="CAG8785523.1"/>
    </source>
</evidence>
<proteinExistence type="predicted"/>
<feature type="non-terminal residue" evidence="1">
    <location>
        <position position="217"/>
    </location>
</feature>
<evidence type="ECO:0000313" key="2">
    <source>
        <dbReference type="Proteomes" id="UP000789920"/>
    </source>
</evidence>
<keyword evidence="2" id="KW-1185">Reference proteome</keyword>
<accession>A0ACA9RB34</accession>
<name>A0ACA9RB34_9GLOM</name>
<comment type="caution">
    <text evidence="1">The sequence shown here is derived from an EMBL/GenBank/DDBJ whole genome shotgun (WGS) entry which is preliminary data.</text>
</comment>
<gene>
    <name evidence="1" type="ORF">RPERSI_LOCUS18236</name>
</gene>